<dbReference type="RefSeq" id="WP_189621081.1">
    <property type="nucleotide sequence ID" value="NZ_BMZA01000006.1"/>
</dbReference>
<dbReference type="EMBL" id="BMZA01000006">
    <property type="protein sequence ID" value="GGZ05262.1"/>
    <property type="molecule type" value="Genomic_DNA"/>
</dbReference>
<dbReference type="InterPro" id="IPR030972">
    <property type="entry name" value="UrcA_uranyl"/>
</dbReference>
<evidence type="ECO:0000313" key="2">
    <source>
        <dbReference type="EMBL" id="GGZ05262.1"/>
    </source>
</evidence>
<gene>
    <name evidence="2" type="ORF">GCM10011614_20210</name>
</gene>
<dbReference type="NCBIfam" id="TIGR04433">
    <property type="entry name" value="UrcA_uranyl"/>
    <property type="match status" value="1"/>
</dbReference>
<protein>
    <recommendedName>
        <fullName evidence="4">UrcA family protein</fullName>
    </recommendedName>
</protein>
<dbReference type="AlphaFoldDB" id="A0A918PGQ3"/>
<keyword evidence="1" id="KW-0732">Signal</keyword>
<name>A0A918PGQ3_9SPHN</name>
<feature type="chain" id="PRO_5037363924" description="UrcA family protein" evidence="1">
    <location>
        <begin position="24"/>
        <end position="103"/>
    </location>
</feature>
<evidence type="ECO:0008006" key="4">
    <source>
        <dbReference type="Google" id="ProtNLM"/>
    </source>
</evidence>
<evidence type="ECO:0000313" key="3">
    <source>
        <dbReference type="Proteomes" id="UP000648075"/>
    </source>
</evidence>
<organism evidence="2 3">
    <name type="scientific">Novosphingobium colocasiae</name>
    <dbReference type="NCBI Taxonomy" id="1256513"/>
    <lineage>
        <taxon>Bacteria</taxon>
        <taxon>Pseudomonadati</taxon>
        <taxon>Pseudomonadota</taxon>
        <taxon>Alphaproteobacteria</taxon>
        <taxon>Sphingomonadales</taxon>
        <taxon>Sphingomonadaceae</taxon>
        <taxon>Novosphingobium</taxon>
    </lineage>
</organism>
<proteinExistence type="predicted"/>
<reference evidence="2" key="1">
    <citation type="journal article" date="2014" name="Int. J. Syst. Evol. Microbiol.">
        <title>Complete genome sequence of Corynebacterium casei LMG S-19264T (=DSM 44701T), isolated from a smear-ripened cheese.</title>
        <authorList>
            <consortium name="US DOE Joint Genome Institute (JGI-PGF)"/>
            <person name="Walter F."/>
            <person name="Albersmeier A."/>
            <person name="Kalinowski J."/>
            <person name="Ruckert C."/>
        </authorList>
    </citation>
    <scope>NUCLEOTIDE SEQUENCE</scope>
    <source>
        <strain evidence="2">KCTC 32255</strain>
    </source>
</reference>
<feature type="signal peptide" evidence="1">
    <location>
        <begin position="1"/>
        <end position="23"/>
    </location>
</feature>
<comment type="caution">
    <text evidence="2">The sequence shown here is derived from an EMBL/GenBank/DDBJ whole genome shotgun (WGS) entry which is preliminary data.</text>
</comment>
<accession>A0A918PGQ3</accession>
<sequence length="103" mass="10656">MTRTFAIATIAAALVAAAAPSFAAEPAGKSIAVSFKDLDLSSAEGQRTLEHRIDKAARSVCGMDDVTTGTRIPSAESRQCYAGVSSRTRTAIAEKVNNARLGG</sequence>
<keyword evidence="3" id="KW-1185">Reference proteome</keyword>
<reference evidence="2" key="2">
    <citation type="submission" date="2020-09" db="EMBL/GenBank/DDBJ databases">
        <authorList>
            <person name="Sun Q."/>
            <person name="Kim S."/>
        </authorList>
    </citation>
    <scope>NUCLEOTIDE SEQUENCE</scope>
    <source>
        <strain evidence="2">KCTC 32255</strain>
    </source>
</reference>
<dbReference type="Proteomes" id="UP000648075">
    <property type="component" value="Unassembled WGS sequence"/>
</dbReference>
<evidence type="ECO:0000256" key="1">
    <source>
        <dbReference type="SAM" id="SignalP"/>
    </source>
</evidence>